<reference evidence="2" key="1">
    <citation type="journal article" date="2007" name="Nature">
        <title>The grapevine genome sequence suggests ancestral hexaploidization in major angiosperm phyla.</title>
        <authorList>
            <consortium name="The French-Italian Public Consortium for Grapevine Genome Characterization."/>
            <person name="Jaillon O."/>
            <person name="Aury J.-M."/>
            <person name="Noel B."/>
            <person name="Policriti A."/>
            <person name="Clepet C."/>
            <person name="Casagrande A."/>
            <person name="Choisne N."/>
            <person name="Aubourg S."/>
            <person name="Vitulo N."/>
            <person name="Jubin C."/>
            <person name="Vezzi A."/>
            <person name="Legeai F."/>
            <person name="Hugueney P."/>
            <person name="Dasilva C."/>
            <person name="Horner D."/>
            <person name="Mica E."/>
            <person name="Jublot D."/>
            <person name="Poulain J."/>
            <person name="Bruyere C."/>
            <person name="Billault A."/>
            <person name="Segurens B."/>
            <person name="Gouyvenoux M."/>
            <person name="Ugarte E."/>
            <person name="Cattonaro F."/>
            <person name="Anthouard V."/>
            <person name="Vico V."/>
            <person name="Del Fabbro C."/>
            <person name="Alaux M."/>
            <person name="Di Gaspero G."/>
            <person name="Dumas V."/>
            <person name="Felice N."/>
            <person name="Paillard S."/>
            <person name="Juman I."/>
            <person name="Moroldo M."/>
            <person name="Scalabrin S."/>
            <person name="Canaguier A."/>
            <person name="Le Clainche I."/>
            <person name="Malacrida G."/>
            <person name="Durand E."/>
            <person name="Pesole G."/>
            <person name="Laucou V."/>
            <person name="Chatelet P."/>
            <person name="Merdinoglu D."/>
            <person name="Delledonne M."/>
            <person name="Pezzotti M."/>
            <person name="Lecharny A."/>
            <person name="Scarpelli C."/>
            <person name="Artiguenave F."/>
            <person name="Pe M.E."/>
            <person name="Valle G."/>
            <person name="Morgante M."/>
            <person name="Caboche M."/>
            <person name="Adam-Blondon A.-F."/>
            <person name="Weissenbach J."/>
            <person name="Quetier F."/>
            <person name="Wincker P."/>
        </authorList>
    </citation>
    <scope>NUCLEOTIDE SEQUENCE [LARGE SCALE GENOMIC DNA]</scope>
    <source>
        <strain evidence="2">cv. Pinot noir / PN40024</strain>
    </source>
</reference>
<dbReference type="AlphaFoldDB" id="D7TU41"/>
<keyword evidence="2" id="KW-1185">Reference proteome</keyword>
<dbReference type="PaxDb" id="29760-VIT_03s0017g00480.t01"/>
<dbReference type="InParanoid" id="D7TU41"/>
<accession>D7TU41</accession>
<protein>
    <submittedName>
        <fullName evidence="1">Uncharacterized protein</fullName>
    </submittedName>
</protein>
<gene>
    <name evidence="1" type="ordered locus">VIT_03s0017g00480</name>
</gene>
<proteinExistence type="predicted"/>
<evidence type="ECO:0000313" key="1">
    <source>
        <dbReference type="EMBL" id="CBI34014.3"/>
    </source>
</evidence>
<sequence>MGNGTWIKGDHASTYLRGLTGCRHPTAVTASRRYDTCLKLRDSAPLLPNKNYLRMRIDNPRVHIIDHMTFFACYHLYTCHLILLCLVS</sequence>
<dbReference type="HOGENOM" id="CLU_2473541_0_0_1"/>
<dbReference type="EMBL" id="FN596248">
    <property type="protein sequence ID" value="CBI34014.3"/>
    <property type="molecule type" value="Genomic_DNA"/>
</dbReference>
<evidence type="ECO:0000313" key="2">
    <source>
        <dbReference type="Proteomes" id="UP000009183"/>
    </source>
</evidence>
<name>D7TU41_VITVI</name>
<dbReference type="Proteomes" id="UP000009183">
    <property type="component" value="Chromosome 3"/>
</dbReference>
<organism evidence="1 2">
    <name type="scientific">Vitis vinifera</name>
    <name type="common">Grape</name>
    <dbReference type="NCBI Taxonomy" id="29760"/>
    <lineage>
        <taxon>Eukaryota</taxon>
        <taxon>Viridiplantae</taxon>
        <taxon>Streptophyta</taxon>
        <taxon>Embryophyta</taxon>
        <taxon>Tracheophyta</taxon>
        <taxon>Spermatophyta</taxon>
        <taxon>Magnoliopsida</taxon>
        <taxon>eudicotyledons</taxon>
        <taxon>Gunneridae</taxon>
        <taxon>Pentapetalae</taxon>
        <taxon>rosids</taxon>
        <taxon>Vitales</taxon>
        <taxon>Vitaceae</taxon>
        <taxon>Viteae</taxon>
        <taxon>Vitis</taxon>
    </lineage>
</organism>